<dbReference type="InterPro" id="IPR013909">
    <property type="entry name" value="NuBaID_C"/>
</dbReference>
<accession>A0A9P4YUJ4</accession>
<dbReference type="PANTHER" id="PTHR15835:SF6">
    <property type="entry name" value="ZINC FINGER C3HC-TYPE PROTEIN 1"/>
    <property type="match status" value="1"/>
</dbReference>
<dbReference type="Proteomes" id="UP000749293">
    <property type="component" value="Unassembled WGS sequence"/>
</dbReference>
<evidence type="ECO:0000313" key="9">
    <source>
        <dbReference type="EMBL" id="KAF4122077.1"/>
    </source>
</evidence>
<dbReference type="PANTHER" id="PTHR15835">
    <property type="entry name" value="NUCLEAR-INTERACTING PARTNER OF ALK"/>
    <property type="match status" value="1"/>
</dbReference>
<evidence type="ECO:0000256" key="3">
    <source>
        <dbReference type="ARBA" id="ARBA00022771"/>
    </source>
</evidence>
<evidence type="ECO:0000256" key="6">
    <source>
        <dbReference type="SAM" id="MobiDB-lite"/>
    </source>
</evidence>
<feature type="compositionally biased region" description="Low complexity" evidence="6">
    <location>
        <begin position="73"/>
        <end position="100"/>
    </location>
</feature>
<evidence type="ECO:0000256" key="5">
    <source>
        <dbReference type="ARBA" id="ARBA00023242"/>
    </source>
</evidence>
<feature type="compositionally biased region" description="Basic and acidic residues" evidence="6">
    <location>
        <begin position="492"/>
        <end position="501"/>
    </location>
</feature>
<reference evidence="9" key="1">
    <citation type="submission" date="2020-03" db="EMBL/GenBank/DDBJ databases">
        <title>Site-based positive gene gene selection in Geosmithia morbida across the United States reveals a broad range of putative effectors and factors for local host and environmental adapation.</title>
        <authorList>
            <person name="Onufrak A."/>
            <person name="Murdoch R.W."/>
            <person name="Gazis R."/>
            <person name="Huff M."/>
            <person name="Staton M."/>
            <person name="Klingeman W."/>
            <person name="Hadziabdic D."/>
        </authorList>
    </citation>
    <scope>NUCLEOTIDE SEQUENCE</scope>
    <source>
        <strain evidence="9">1262</strain>
    </source>
</reference>
<dbReference type="RefSeq" id="XP_035320729.1">
    <property type="nucleotide sequence ID" value="XM_035469635.1"/>
</dbReference>
<keyword evidence="10" id="KW-1185">Reference proteome</keyword>
<dbReference type="AlphaFoldDB" id="A0A9P4YUJ4"/>
<evidence type="ECO:0000313" key="10">
    <source>
        <dbReference type="Proteomes" id="UP000749293"/>
    </source>
</evidence>
<dbReference type="GO" id="GO:0008270">
    <property type="term" value="F:zinc ion binding"/>
    <property type="evidence" value="ECO:0007669"/>
    <property type="project" value="UniProtKB-KW"/>
</dbReference>
<proteinExistence type="predicted"/>
<dbReference type="Pfam" id="PF08600">
    <property type="entry name" value="NuBaID_C"/>
    <property type="match status" value="1"/>
</dbReference>
<evidence type="ECO:0000256" key="2">
    <source>
        <dbReference type="ARBA" id="ARBA00022723"/>
    </source>
</evidence>
<sequence length="539" mass="58891">MNATKRKFNTLLQGLGSPRQGNGDNDRPGSRPGTAPAKPPQTAEEVEALLQKRRRLGLPQSNSGGSTVGSPKAPTESTARARTATTLPAAAASEASPSLTRTGSGSSVVGKRAVASQKKVEEKPLARFCPSDRSELLKRLATFNDITDWTPKPDRVSEIEWAKRGWVCHGKETVRCVLCHKELVVKVNKKDVGGTEVSVLVPSEIEGALVDKYAELITDSHLEDCLWRRRGCDGLLNTPRPLPSYMPANPEPCPADTLLRLHIANTSSAVQDLKERYQELCSRESFLPYEFNLRLPVDLDLDKTIKELPPDFFQTEAGSPEPPNRTALALALMGWQGLSNVRIGAVSNSASCHTCLRRLGLWMFKSREVGDSGEVIVPAPMDHLDAVREHRFFCPWKNADTQKLATTIRVAENEPQPAWKILLQTLHNDSHLRSVYAGKPKSHKPSASGPPSTPARGVRQTDLPKTPGTSHGPAADMASTPASTAEDEDKEQEIKDKERWARLKRVKSLFDMKGSRRLSKAGSSRPGTSQSIRDPPAGA</sequence>
<dbReference type="InterPro" id="IPR012935">
    <property type="entry name" value="NuBaID_N"/>
</dbReference>
<keyword evidence="2" id="KW-0479">Metal-binding</keyword>
<feature type="compositionally biased region" description="Polar residues" evidence="6">
    <location>
        <begin position="59"/>
        <end position="69"/>
    </location>
</feature>
<feature type="compositionally biased region" description="Polar residues" evidence="6">
    <location>
        <begin position="521"/>
        <end position="532"/>
    </location>
</feature>
<feature type="region of interest" description="Disordered" evidence="6">
    <location>
        <begin position="436"/>
        <end position="539"/>
    </location>
</feature>
<keyword evidence="3" id="KW-0863">Zinc-finger</keyword>
<protein>
    <submittedName>
        <fullName evidence="9">Rsm1-like</fullName>
    </submittedName>
</protein>
<name>A0A9P4YUJ4_9HYPO</name>
<comment type="subcellular location">
    <subcellularLocation>
        <location evidence="1">Nucleus</location>
    </subcellularLocation>
</comment>
<evidence type="ECO:0000256" key="4">
    <source>
        <dbReference type="ARBA" id="ARBA00022833"/>
    </source>
</evidence>
<keyword evidence="5" id="KW-0539">Nucleus</keyword>
<feature type="domain" description="NuBaID C-terminal" evidence="8">
    <location>
        <begin position="327"/>
        <end position="433"/>
    </location>
</feature>
<dbReference type="EMBL" id="JAANYQ010000010">
    <property type="protein sequence ID" value="KAF4122077.1"/>
    <property type="molecule type" value="Genomic_DNA"/>
</dbReference>
<organism evidence="9 10">
    <name type="scientific">Geosmithia morbida</name>
    <dbReference type="NCBI Taxonomy" id="1094350"/>
    <lineage>
        <taxon>Eukaryota</taxon>
        <taxon>Fungi</taxon>
        <taxon>Dikarya</taxon>
        <taxon>Ascomycota</taxon>
        <taxon>Pezizomycotina</taxon>
        <taxon>Sordariomycetes</taxon>
        <taxon>Hypocreomycetidae</taxon>
        <taxon>Hypocreales</taxon>
        <taxon>Bionectriaceae</taxon>
        <taxon>Geosmithia</taxon>
    </lineage>
</organism>
<evidence type="ECO:0000259" key="8">
    <source>
        <dbReference type="Pfam" id="PF08600"/>
    </source>
</evidence>
<keyword evidence="4" id="KW-0862">Zinc</keyword>
<dbReference type="Pfam" id="PF07967">
    <property type="entry name" value="zf-C3HC"/>
    <property type="match status" value="1"/>
</dbReference>
<gene>
    <name evidence="9" type="ORF">GMORB2_7670</name>
</gene>
<feature type="region of interest" description="Disordered" evidence="6">
    <location>
        <begin position="1"/>
        <end position="116"/>
    </location>
</feature>
<dbReference type="GO" id="GO:0005634">
    <property type="term" value="C:nucleus"/>
    <property type="evidence" value="ECO:0007669"/>
    <property type="project" value="UniProtKB-SubCell"/>
</dbReference>
<comment type="caution">
    <text evidence="9">The sequence shown here is derived from an EMBL/GenBank/DDBJ whole genome shotgun (WGS) entry which is preliminary data.</text>
</comment>
<dbReference type="OrthoDB" id="2592092at2759"/>
<evidence type="ECO:0000259" key="7">
    <source>
        <dbReference type="Pfam" id="PF07967"/>
    </source>
</evidence>
<dbReference type="GeneID" id="55973893"/>
<evidence type="ECO:0000256" key="1">
    <source>
        <dbReference type="ARBA" id="ARBA00004123"/>
    </source>
</evidence>
<feature type="domain" description="C3HC-type" evidence="7">
    <location>
        <begin position="130"/>
        <end position="236"/>
    </location>
</feature>